<feature type="compositionally biased region" description="Basic and acidic residues" evidence="14">
    <location>
        <begin position="33"/>
        <end position="44"/>
    </location>
</feature>
<evidence type="ECO:0000259" key="15">
    <source>
        <dbReference type="PROSITE" id="PS51352"/>
    </source>
</evidence>
<evidence type="ECO:0000256" key="1">
    <source>
        <dbReference type="ARBA" id="ARBA00004123"/>
    </source>
</evidence>
<dbReference type="PANTHER" id="PTHR42801:SF23">
    <property type="entry name" value="PEROXIREDOXIN DOT5"/>
    <property type="match status" value="1"/>
</dbReference>
<evidence type="ECO:0000256" key="4">
    <source>
        <dbReference type="ARBA" id="ARBA00022559"/>
    </source>
</evidence>
<keyword evidence="6" id="KW-0560">Oxidoreductase</keyword>
<keyword evidence="8" id="KW-0539">Nucleus</keyword>
<proteinExistence type="inferred from homology"/>
<dbReference type="STRING" id="1196081.A0A364KKC8"/>
<dbReference type="Proteomes" id="UP000249363">
    <property type="component" value="Unassembled WGS sequence"/>
</dbReference>
<sequence>MPVELRKRKAAPSQPEPAQKKAATAKTTKKAAPKAEKATEEVKSKSTAAKPAVPKVGDVISLEGFGGELQTQDGASTTLQTLIASSKAGVVLFTYPRASTPGCTKQACMFRDGYENLTSTGLAIYGLSTDSPKANTTFKTKQNLPYPLLCDVNATLIGSLGLKKSPKGTVRGVCVIDKAGKVLLLEPGSPAGTVEAVEKIVRESPIKDGDKEESKKEAEEAEEEKE</sequence>
<dbReference type="InterPro" id="IPR036249">
    <property type="entry name" value="Thioredoxin-like_sf"/>
</dbReference>
<evidence type="ECO:0000256" key="3">
    <source>
        <dbReference type="ARBA" id="ARBA00013017"/>
    </source>
</evidence>
<feature type="compositionally biased region" description="Basic and acidic residues" evidence="14">
    <location>
        <begin position="201"/>
        <end position="218"/>
    </location>
</feature>
<dbReference type="InterPro" id="IPR050924">
    <property type="entry name" value="Peroxiredoxin_BCP/PrxQ"/>
</dbReference>
<evidence type="ECO:0000256" key="12">
    <source>
        <dbReference type="ARBA" id="ARBA00049091"/>
    </source>
</evidence>
<evidence type="ECO:0000256" key="13">
    <source>
        <dbReference type="ARBA" id="ARBA00077538"/>
    </source>
</evidence>
<dbReference type="FunFam" id="3.40.30.10:FF:000157">
    <property type="entry name" value="DOT5p Nuclear thiol peroxidase"/>
    <property type="match status" value="1"/>
</dbReference>
<dbReference type="PROSITE" id="PS51352">
    <property type="entry name" value="THIOREDOXIN_2"/>
    <property type="match status" value="1"/>
</dbReference>
<evidence type="ECO:0000256" key="5">
    <source>
        <dbReference type="ARBA" id="ARBA00022862"/>
    </source>
</evidence>
<evidence type="ECO:0000256" key="9">
    <source>
        <dbReference type="ARBA" id="ARBA00023284"/>
    </source>
</evidence>
<keyword evidence="9" id="KW-0676">Redox-active center</keyword>
<dbReference type="InterPro" id="IPR000866">
    <property type="entry name" value="AhpC/TSA"/>
</dbReference>
<dbReference type="Gene3D" id="3.40.30.10">
    <property type="entry name" value="Glutaredoxin"/>
    <property type="match status" value="1"/>
</dbReference>
<feature type="region of interest" description="Disordered" evidence="14">
    <location>
        <begin position="1"/>
        <end position="50"/>
    </location>
</feature>
<feature type="region of interest" description="Disordered" evidence="14">
    <location>
        <begin position="201"/>
        <end position="226"/>
    </location>
</feature>
<dbReference type="InterPro" id="IPR013766">
    <property type="entry name" value="Thioredoxin_domain"/>
</dbReference>
<dbReference type="AlphaFoldDB" id="A0A364KKC8"/>
<gene>
    <name evidence="16" type="ORF">BHQ10_000011</name>
</gene>
<protein>
    <recommendedName>
        <fullName evidence="3">thioredoxin-dependent peroxiredoxin</fullName>
        <ecNumber evidence="3">1.11.1.24</ecNumber>
    </recommendedName>
    <alternativeName>
        <fullName evidence="13">Nuclear thiol peroxidase</fullName>
    </alternativeName>
    <alternativeName>
        <fullName evidence="10">Thioredoxin peroxidase</fullName>
    </alternativeName>
</protein>
<dbReference type="RefSeq" id="XP_040728516.1">
    <property type="nucleotide sequence ID" value="XM_040873098.1"/>
</dbReference>
<dbReference type="GO" id="GO:0005634">
    <property type="term" value="C:nucleus"/>
    <property type="evidence" value="ECO:0007669"/>
    <property type="project" value="UniProtKB-SubCell"/>
</dbReference>
<evidence type="ECO:0000313" key="17">
    <source>
        <dbReference type="Proteomes" id="UP000249363"/>
    </source>
</evidence>
<comment type="subcellular location">
    <subcellularLocation>
        <location evidence="1">Nucleus</location>
    </subcellularLocation>
</comment>
<accession>A0A364KKC8</accession>
<comment type="catalytic activity">
    <reaction evidence="12">
        <text>a hydroperoxide + [thioredoxin]-dithiol = an alcohol + [thioredoxin]-disulfide + H2O</text>
        <dbReference type="Rhea" id="RHEA:62620"/>
        <dbReference type="Rhea" id="RHEA-COMP:10698"/>
        <dbReference type="Rhea" id="RHEA-COMP:10700"/>
        <dbReference type="ChEBI" id="CHEBI:15377"/>
        <dbReference type="ChEBI" id="CHEBI:29950"/>
        <dbReference type="ChEBI" id="CHEBI:30879"/>
        <dbReference type="ChEBI" id="CHEBI:35924"/>
        <dbReference type="ChEBI" id="CHEBI:50058"/>
        <dbReference type="EC" id="1.11.1.24"/>
    </reaction>
</comment>
<dbReference type="GO" id="GO:0008379">
    <property type="term" value="F:thioredoxin peroxidase activity"/>
    <property type="evidence" value="ECO:0007669"/>
    <property type="project" value="TreeGrafter"/>
</dbReference>
<evidence type="ECO:0000256" key="7">
    <source>
        <dbReference type="ARBA" id="ARBA00023157"/>
    </source>
</evidence>
<evidence type="ECO:0000256" key="14">
    <source>
        <dbReference type="SAM" id="MobiDB-lite"/>
    </source>
</evidence>
<dbReference type="GO" id="GO:0005737">
    <property type="term" value="C:cytoplasm"/>
    <property type="evidence" value="ECO:0007669"/>
    <property type="project" value="TreeGrafter"/>
</dbReference>
<evidence type="ECO:0000256" key="10">
    <source>
        <dbReference type="ARBA" id="ARBA00032824"/>
    </source>
</evidence>
<dbReference type="EC" id="1.11.1.24" evidence="3"/>
<evidence type="ECO:0000256" key="6">
    <source>
        <dbReference type="ARBA" id="ARBA00023002"/>
    </source>
</evidence>
<comment type="similarity">
    <text evidence="11">Belongs to the peroxiredoxin family. BCP/PrxQ subfamily.</text>
</comment>
<evidence type="ECO:0000256" key="11">
    <source>
        <dbReference type="ARBA" id="ARBA00038489"/>
    </source>
</evidence>
<organism evidence="16 17">
    <name type="scientific">Talaromyces amestolkiae</name>
    <dbReference type="NCBI Taxonomy" id="1196081"/>
    <lineage>
        <taxon>Eukaryota</taxon>
        <taxon>Fungi</taxon>
        <taxon>Dikarya</taxon>
        <taxon>Ascomycota</taxon>
        <taxon>Pezizomycotina</taxon>
        <taxon>Eurotiomycetes</taxon>
        <taxon>Eurotiomycetidae</taxon>
        <taxon>Eurotiales</taxon>
        <taxon>Trichocomaceae</taxon>
        <taxon>Talaromyces</taxon>
        <taxon>Talaromyces sect. Talaromyces</taxon>
    </lineage>
</organism>
<evidence type="ECO:0000313" key="16">
    <source>
        <dbReference type="EMBL" id="RAO63999.1"/>
    </source>
</evidence>
<dbReference type="GO" id="GO:0034599">
    <property type="term" value="P:cellular response to oxidative stress"/>
    <property type="evidence" value="ECO:0007669"/>
    <property type="project" value="UniProtKB-ARBA"/>
</dbReference>
<dbReference type="EMBL" id="MIKG01000001">
    <property type="protein sequence ID" value="RAO63999.1"/>
    <property type="molecule type" value="Genomic_DNA"/>
</dbReference>
<dbReference type="OrthoDB" id="338622at2759"/>
<keyword evidence="17" id="KW-1185">Reference proteome</keyword>
<comment type="caution">
    <text evidence="16">The sequence shown here is derived from an EMBL/GenBank/DDBJ whole genome shotgun (WGS) entry which is preliminary data.</text>
</comment>
<dbReference type="CDD" id="cd03017">
    <property type="entry name" value="PRX_BCP"/>
    <property type="match status" value="1"/>
</dbReference>
<dbReference type="PANTHER" id="PTHR42801">
    <property type="entry name" value="THIOREDOXIN-DEPENDENT PEROXIDE REDUCTASE"/>
    <property type="match status" value="1"/>
</dbReference>
<reference evidence="16 17" key="1">
    <citation type="journal article" date="2017" name="Biotechnol. Biofuels">
        <title>Differential beta-glucosidase expression as a function of carbon source availability in Talaromyces amestolkiae: a genomic and proteomic approach.</title>
        <authorList>
            <person name="de Eugenio L.I."/>
            <person name="Mendez-Liter J.A."/>
            <person name="Nieto-Dominguez M."/>
            <person name="Alonso L."/>
            <person name="Gil-Munoz J."/>
            <person name="Barriuso J."/>
            <person name="Prieto A."/>
            <person name="Martinez M.J."/>
        </authorList>
    </citation>
    <scope>NUCLEOTIDE SEQUENCE [LARGE SCALE GENOMIC DNA]</scope>
    <source>
        <strain evidence="16 17">CIB</strain>
    </source>
</reference>
<dbReference type="GO" id="GO:0045454">
    <property type="term" value="P:cell redox homeostasis"/>
    <property type="evidence" value="ECO:0007669"/>
    <property type="project" value="TreeGrafter"/>
</dbReference>
<keyword evidence="4" id="KW-0575">Peroxidase</keyword>
<keyword evidence="7" id="KW-1015">Disulfide bond</keyword>
<dbReference type="GeneID" id="63789228"/>
<dbReference type="Pfam" id="PF00578">
    <property type="entry name" value="AhpC-TSA"/>
    <property type="match status" value="1"/>
</dbReference>
<dbReference type="SUPFAM" id="SSF52833">
    <property type="entry name" value="Thioredoxin-like"/>
    <property type="match status" value="1"/>
</dbReference>
<evidence type="ECO:0000256" key="2">
    <source>
        <dbReference type="ARBA" id="ARBA00011245"/>
    </source>
</evidence>
<comment type="subunit">
    <text evidence="2">Monomer.</text>
</comment>
<feature type="compositionally biased region" description="Basic residues" evidence="14">
    <location>
        <begin position="1"/>
        <end position="10"/>
    </location>
</feature>
<evidence type="ECO:0000256" key="8">
    <source>
        <dbReference type="ARBA" id="ARBA00023242"/>
    </source>
</evidence>
<name>A0A364KKC8_TALAM</name>
<keyword evidence="5" id="KW-0049">Antioxidant</keyword>
<feature type="compositionally biased region" description="Low complexity" evidence="14">
    <location>
        <begin position="16"/>
        <end position="26"/>
    </location>
</feature>
<feature type="domain" description="Thioredoxin" evidence="15">
    <location>
        <begin position="51"/>
        <end position="206"/>
    </location>
</feature>